<dbReference type="PRINTS" id="PR00081">
    <property type="entry name" value="GDHRDH"/>
</dbReference>
<dbReference type="Gene3D" id="3.40.50.720">
    <property type="entry name" value="NAD(P)-binding Rossmann-like Domain"/>
    <property type="match status" value="1"/>
</dbReference>
<dbReference type="AlphaFoldDB" id="A0A846H0G0"/>
<reference evidence="1 2" key="1">
    <citation type="journal article" date="2015" name="Genome Announc.">
        <title>Draft Genome Sequence of Cyanobacterium Hassallia byssoidea Strain VB512170, Isolated from Monuments in India.</title>
        <authorList>
            <person name="Singh D."/>
            <person name="Chandrababunaidu M.M."/>
            <person name="Panda A."/>
            <person name="Sen D."/>
            <person name="Bhattacharyya S."/>
            <person name="Adhikary S.P."/>
            <person name="Tripathy S."/>
        </authorList>
    </citation>
    <scope>NUCLEOTIDE SEQUENCE [LARGE SCALE GENOMIC DNA]</scope>
    <source>
        <strain evidence="1 2">VB512170</strain>
    </source>
</reference>
<protein>
    <submittedName>
        <fullName evidence="1">SDR family NAD(P)-dependent oxidoreductase</fullName>
    </submittedName>
</protein>
<sequence length="256" mass="28703">MAFINQISNANVLIVGASQGIGLGFVQKLLQDDKIAKIYATYRQQELADELITLESENSEKLTCLQIDITDESQIIEAVQKIRAQVNKLHFVINCVGLLHDETLQPEKSLRQINADNLLRYFQVNSIASVLLAKHLLPLFRHQERSIFASISAKVGSIGDNQLGGWYGYRASKAALNMFMRTVAIEYGRNSPKTIVVTLHPGTTDTRLSRPFQGNVPAEKLFSVERTVSQLLAVIEQLQQEDSGQFFSWDGSRLPW</sequence>
<dbReference type="PANTHER" id="PTHR43544">
    <property type="entry name" value="SHORT-CHAIN DEHYDROGENASE/REDUCTASE"/>
    <property type="match status" value="1"/>
</dbReference>
<evidence type="ECO:0000313" key="1">
    <source>
        <dbReference type="EMBL" id="NEU71286.1"/>
    </source>
</evidence>
<dbReference type="GO" id="GO:0005737">
    <property type="term" value="C:cytoplasm"/>
    <property type="evidence" value="ECO:0007669"/>
    <property type="project" value="TreeGrafter"/>
</dbReference>
<dbReference type="Pfam" id="PF00106">
    <property type="entry name" value="adh_short"/>
    <property type="match status" value="1"/>
</dbReference>
<dbReference type="EMBL" id="JTCM02000002">
    <property type="protein sequence ID" value="NEU71286.1"/>
    <property type="molecule type" value="Genomic_DNA"/>
</dbReference>
<accession>A0A846H0G0</accession>
<evidence type="ECO:0000313" key="2">
    <source>
        <dbReference type="Proteomes" id="UP000031549"/>
    </source>
</evidence>
<dbReference type="InterPro" id="IPR002347">
    <property type="entry name" value="SDR_fam"/>
</dbReference>
<dbReference type="CDD" id="cd05325">
    <property type="entry name" value="carb_red_sniffer_like_SDR_c"/>
    <property type="match status" value="1"/>
</dbReference>
<comment type="caution">
    <text evidence="1">The sequence shown here is derived from an EMBL/GenBank/DDBJ whole genome shotgun (WGS) entry which is preliminary data.</text>
</comment>
<organism evidence="1 2">
    <name type="scientific">Hassallia byssoidea VB512170</name>
    <dbReference type="NCBI Taxonomy" id="1304833"/>
    <lineage>
        <taxon>Bacteria</taxon>
        <taxon>Bacillati</taxon>
        <taxon>Cyanobacteriota</taxon>
        <taxon>Cyanophyceae</taxon>
        <taxon>Nostocales</taxon>
        <taxon>Tolypothrichaceae</taxon>
        <taxon>Hassallia</taxon>
    </lineage>
</organism>
<proteinExistence type="predicted"/>
<dbReference type="InterPro" id="IPR036291">
    <property type="entry name" value="NAD(P)-bd_dom_sf"/>
</dbReference>
<dbReference type="Proteomes" id="UP000031549">
    <property type="component" value="Unassembled WGS sequence"/>
</dbReference>
<name>A0A846H0G0_9CYAN</name>
<keyword evidence="2" id="KW-1185">Reference proteome</keyword>
<dbReference type="GO" id="GO:0016491">
    <property type="term" value="F:oxidoreductase activity"/>
    <property type="evidence" value="ECO:0007669"/>
    <property type="project" value="TreeGrafter"/>
</dbReference>
<gene>
    <name evidence="1" type="ORF">PI95_001480</name>
</gene>
<dbReference type="InterPro" id="IPR051468">
    <property type="entry name" value="Fungal_SecMetab_SDRs"/>
</dbReference>
<dbReference type="SUPFAM" id="SSF51735">
    <property type="entry name" value="NAD(P)-binding Rossmann-fold domains"/>
    <property type="match status" value="1"/>
</dbReference>
<dbReference type="RefSeq" id="WP_039748682.1">
    <property type="nucleotide sequence ID" value="NZ_JTCM02000002.1"/>
</dbReference>
<dbReference type="PANTHER" id="PTHR43544:SF12">
    <property type="entry name" value="NAD(P)-BINDING ROSSMANN-FOLD SUPERFAMILY PROTEIN"/>
    <property type="match status" value="1"/>
</dbReference>